<dbReference type="Proteomes" id="UP000724584">
    <property type="component" value="Unassembled WGS sequence"/>
</dbReference>
<name>A0ACB7PS08_9PEZI</name>
<dbReference type="EMBL" id="JAGIZQ010000001">
    <property type="protein sequence ID" value="KAH6650019.1"/>
    <property type="molecule type" value="Genomic_DNA"/>
</dbReference>
<evidence type="ECO:0000313" key="2">
    <source>
        <dbReference type="Proteomes" id="UP000724584"/>
    </source>
</evidence>
<organism evidence="1 2">
    <name type="scientific">Chaetomium tenue</name>
    <dbReference type="NCBI Taxonomy" id="1854479"/>
    <lineage>
        <taxon>Eukaryota</taxon>
        <taxon>Fungi</taxon>
        <taxon>Dikarya</taxon>
        <taxon>Ascomycota</taxon>
        <taxon>Pezizomycotina</taxon>
        <taxon>Sordariomycetes</taxon>
        <taxon>Sordariomycetidae</taxon>
        <taxon>Sordariales</taxon>
        <taxon>Chaetomiaceae</taxon>
        <taxon>Chaetomium</taxon>
    </lineage>
</organism>
<protein>
    <submittedName>
        <fullName evidence="1">Uncharacterized protein</fullName>
    </submittedName>
</protein>
<sequence>MRASFSALRLLQLLFLSPGFRHSGPQSKVEKTGYVRVSRTRLHHGRRDRPFVQRRGGRRAPMSSLPVVPTQENLLPKRERRRKPSRPFQHNPSLRRKGGFPGKGSTWRSEGKGASSTRRILILGQAPSHYLKGTSLVPACVLQPSKFFAAFLNLTGAMAP</sequence>
<keyword evidence="2" id="KW-1185">Reference proteome</keyword>
<accession>A0ACB7PS08</accession>
<reference evidence="1 2" key="1">
    <citation type="journal article" date="2021" name="Nat. Commun.">
        <title>Genetic determinants of endophytism in the Arabidopsis root mycobiome.</title>
        <authorList>
            <person name="Mesny F."/>
            <person name="Miyauchi S."/>
            <person name="Thiergart T."/>
            <person name="Pickel B."/>
            <person name="Atanasova L."/>
            <person name="Karlsson M."/>
            <person name="Huettel B."/>
            <person name="Barry K.W."/>
            <person name="Haridas S."/>
            <person name="Chen C."/>
            <person name="Bauer D."/>
            <person name="Andreopoulos W."/>
            <person name="Pangilinan J."/>
            <person name="LaButti K."/>
            <person name="Riley R."/>
            <person name="Lipzen A."/>
            <person name="Clum A."/>
            <person name="Drula E."/>
            <person name="Henrissat B."/>
            <person name="Kohler A."/>
            <person name="Grigoriev I.V."/>
            <person name="Martin F.M."/>
            <person name="Hacquard S."/>
        </authorList>
    </citation>
    <scope>NUCLEOTIDE SEQUENCE [LARGE SCALE GENOMIC DNA]</scope>
    <source>
        <strain evidence="1 2">MPI-SDFR-AT-0079</strain>
    </source>
</reference>
<proteinExistence type="predicted"/>
<evidence type="ECO:0000313" key="1">
    <source>
        <dbReference type="EMBL" id="KAH6650019.1"/>
    </source>
</evidence>
<gene>
    <name evidence="1" type="ORF">F5144DRAFT_543112</name>
</gene>
<comment type="caution">
    <text evidence="1">The sequence shown here is derived from an EMBL/GenBank/DDBJ whole genome shotgun (WGS) entry which is preliminary data.</text>
</comment>